<dbReference type="InterPro" id="IPR001005">
    <property type="entry name" value="SANT/Myb"/>
</dbReference>
<name>A0A915NCK1_MELJA</name>
<evidence type="ECO:0000313" key="3">
    <source>
        <dbReference type="Proteomes" id="UP000887561"/>
    </source>
</evidence>
<accession>A0A915NCK1</accession>
<dbReference type="CDD" id="cd00167">
    <property type="entry name" value="SANT"/>
    <property type="match status" value="1"/>
</dbReference>
<dbReference type="WBParaSite" id="scaffold9448_cov255.g13959">
    <property type="protein sequence ID" value="scaffold9448_cov255.g13959"/>
    <property type="gene ID" value="scaffold9448_cov255.g13959"/>
</dbReference>
<protein>
    <submittedName>
        <fullName evidence="4">Myb-like domain-containing protein</fullName>
    </submittedName>
</protein>
<feature type="domain" description="Myb-like" evidence="2">
    <location>
        <begin position="269"/>
        <end position="337"/>
    </location>
</feature>
<proteinExistence type="predicted"/>
<organism evidence="3 4">
    <name type="scientific">Meloidogyne javanica</name>
    <name type="common">Root-knot nematode worm</name>
    <dbReference type="NCBI Taxonomy" id="6303"/>
    <lineage>
        <taxon>Eukaryota</taxon>
        <taxon>Metazoa</taxon>
        <taxon>Ecdysozoa</taxon>
        <taxon>Nematoda</taxon>
        <taxon>Chromadorea</taxon>
        <taxon>Rhabditida</taxon>
        <taxon>Tylenchina</taxon>
        <taxon>Tylenchomorpha</taxon>
        <taxon>Tylenchoidea</taxon>
        <taxon>Meloidogynidae</taxon>
        <taxon>Meloidogyninae</taxon>
        <taxon>Meloidogyne</taxon>
        <taxon>Meloidogyne incognita group</taxon>
    </lineage>
</organism>
<dbReference type="Proteomes" id="UP000887561">
    <property type="component" value="Unplaced"/>
</dbReference>
<dbReference type="PROSITE" id="PS50090">
    <property type="entry name" value="MYB_LIKE"/>
    <property type="match status" value="1"/>
</dbReference>
<keyword evidence="3" id="KW-1185">Reference proteome</keyword>
<dbReference type="AlphaFoldDB" id="A0A915NCK1"/>
<evidence type="ECO:0000313" key="4">
    <source>
        <dbReference type="WBParaSite" id="scaffold9448_cov255.g13959"/>
    </source>
</evidence>
<evidence type="ECO:0000259" key="2">
    <source>
        <dbReference type="PROSITE" id="PS50090"/>
    </source>
</evidence>
<dbReference type="Gene3D" id="1.10.10.60">
    <property type="entry name" value="Homeodomain-like"/>
    <property type="match status" value="1"/>
</dbReference>
<feature type="region of interest" description="Disordered" evidence="1">
    <location>
        <begin position="158"/>
        <end position="232"/>
    </location>
</feature>
<sequence>MAMLSVEDKQDVLAAQKAKEENNLKPIERYAVNFLTNEYRPALDKEFEETEALIRAKQKEFLQDSSGDDLPFFATLDMPFEEIPAWMPPSPPNSILDLEEENWNFNSFEDSFFYEPYQMPEECLPQLPPLISINEIPPRTPSLISSSTTTIPIEKTTREEKLNIHQRPPQPSKSNVTIPGTVPSSSFSSLDESIESTVRKSRKQAGHGPISRYISRNNGQPPQKWEERLPSDPSRSAFRLVCPEWRTNPSLLNLPQGIEDHDYEGQPIWSANEDIRLLKALTSKHGMDTYTTPTTTTATQNVNSFQPNWDFVSQYVNICSSHYRSPRQCALRYQNQVLHCDESSSFDRASSSRKRQPTTTTLLLNSVIVDNNFCNTDTTNLVRRRAGLITEITKQNRLKYLPEKQQQQTHHHHYSSQQILCLTGRLPQHQEQRLLELGARYTNVVRPMDILDGRIVFLYYHISTSSSSDNRLHVVLDWKVLAAHHTVTLEPLAAELLGCSFRCVGPFDGDTIVVGRFRSRIEGVTRDGDVDGLLRVENTVGRVHVQTARVGRLECKADTMPTRVDDL</sequence>
<evidence type="ECO:0000256" key="1">
    <source>
        <dbReference type="SAM" id="MobiDB-lite"/>
    </source>
</evidence>
<reference evidence="4" key="1">
    <citation type="submission" date="2022-11" db="UniProtKB">
        <authorList>
            <consortium name="WormBaseParasite"/>
        </authorList>
    </citation>
    <scope>IDENTIFICATION</scope>
</reference>